<evidence type="ECO:0000256" key="2">
    <source>
        <dbReference type="SAM" id="SignalP"/>
    </source>
</evidence>
<evidence type="ECO:0000256" key="1">
    <source>
        <dbReference type="SAM" id="Phobius"/>
    </source>
</evidence>
<feature type="domain" description="TPM" evidence="3">
    <location>
        <begin position="37"/>
        <end position="160"/>
    </location>
</feature>
<keyword evidence="1" id="KW-0812">Transmembrane</keyword>
<dbReference type="EMBL" id="LWID01000001">
    <property type="protein sequence ID" value="MDG6894153.1"/>
    <property type="molecule type" value="Genomic_DNA"/>
</dbReference>
<dbReference type="Proteomes" id="UP001155500">
    <property type="component" value="Unassembled WGS sequence"/>
</dbReference>
<keyword evidence="2" id="KW-0732">Signal</keyword>
<keyword evidence="1" id="KW-0472">Membrane</keyword>
<dbReference type="RefSeq" id="WP_279571652.1">
    <property type="nucleotide sequence ID" value="NZ_LWID01000001.1"/>
</dbReference>
<dbReference type="Pfam" id="PF04536">
    <property type="entry name" value="TPM_phosphatase"/>
    <property type="match status" value="1"/>
</dbReference>
<dbReference type="AlphaFoldDB" id="A0A9X4P7W6"/>
<comment type="caution">
    <text evidence="4">The sequence shown here is derived from an EMBL/GenBank/DDBJ whole genome shotgun (WGS) entry which is preliminary data.</text>
</comment>
<proteinExistence type="predicted"/>
<reference evidence="4" key="1">
    <citation type="submission" date="2016-03" db="EMBL/GenBank/DDBJ databases">
        <title>Co-evolution between Pasteurellaceae and their hosts.</title>
        <authorList>
            <person name="Hansen M.J."/>
            <person name="Bojesen A.M."/>
            <person name="Planet P."/>
        </authorList>
    </citation>
    <scope>NUCLEOTIDE SEQUENCE</scope>
    <source>
        <strain evidence="4">146/S8/89</strain>
    </source>
</reference>
<dbReference type="InterPro" id="IPR007621">
    <property type="entry name" value="TPM_dom"/>
</dbReference>
<evidence type="ECO:0000313" key="4">
    <source>
        <dbReference type="EMBL" id="MDG6894153.1"/>
    </source>
</evidence>
<protein>
    <submittedName>
        <fullName evidence="4">Methanol dehydrogenase</fullName>
    </submittedName>
</protein>
<organism evidence="4 5">
    <name type="scientific">Volucribacter amazonae</name>
    <dbReference type="NCBI Taxonomy" id="256731"/>
    <lineage>
        <taxon>Bacteria</taxon>
        <taxon>Pseudomonadati</taxon>
        <taxon>Pseudomonadota</taxon>
        <taxon>Gammaproteobacteria</taxon>
        <taxon>Pasteurellales</taxon>
        <taxon>Pasteurellaceae</taxon>
        <taxon>Volucribacter</taxon>
    </lineage>
</organism>
<keyword evidence="5" id="KW-1185">Reference proteome</keyword>
<dbReference type="Gene3D" id="3.10.310.50">
    <property type="match status" value="1"/>
</dbReference>
<keyword evidence="1" id="KW-1133">Transmembrane helix</keyword>
<evidence type="ECO:0000259" key="3">
    <source>
        <dbReference type="Pfam" id="PF04536"/>
    </source>
</evidence>
<feature type="signal peptide" evidence="2">
    <location>
        <begin position="1"/>
        <end position="24"/>
    </location>
</feature>
<gene>
    <name evidence="4" type="ORF">A6A20_00560</name>
</gene>
<accession>A0A9X4P7W6</accession>
<dbReference type="PANTHER" id="PTHR30373:SF2">
    <property type="entry name" value="UPF0603 PROTEIN YGCG"/>
    <property type="match status" value="1"/>
</dbReference>
<feature type="transmembrane region" description="Helical" evidence="1">
    <location>
        <begin position="180"/>
        <end position="199"/>
    </location>
</feature>
<dbReference type="PANTHER" id="PTHR30373">
    <property type="entry name" value="UPF0603 PROTEIN YGCG"/>
    <property type="match status" value="1"/>
</dbReference>
<sequence length="251" mass="26828">MIRAMWQKSAVLFAFIFAAVQALAVELPNPPNPFRYVNDYTHTLSQAELAQLEKALQQYSQQTSSQIAVVMLPTVGDRDIAQYAFALGDKWGIGRKQLDNGVLMLIAKNDRKIFIATGQGLEGALPDAFLSQLIRQQITPYFRENQYAQGIANGLSAIIAASQGEYAAYQAEQSSDLADFLPLIIFALIVAFWLFRLLGGNQVYISPTSQRSSSSRRNNHFGGFGGGGFGGGSGGGFGGGGFGGGGAGGSW</sequence>
<name>A0A9X4P7W6_9PAST</name>
<evidence type="ECO:0000313" key="5">
    <source>
        <dbReference type="Proteomes" id="UP001155500"/>
    </source>
</evidence>
<feature type="chain" id="PRO_5040820717" evidence="2">
    <location>
        <begin position="25"/>
        <end position="251"/>
    </location>
</feature>